<dbReference type="RefSeq" id="WP_159976430.1">
    <property type="nucleotide sequence ID" value="NZ_BLIV01000003.1"/>
</dbReference>
<keyword evidence="1 4" id="KW-0808">Transferase</keyword>
<proteinExistence type="predicted"/>
<dbReference type="InterPro" id="IPR016181">
    <property type="entry name" value="Acyl_CoA_acyltransferase"/>
</dbReference>
<evidence type="ECO:0000313" key="5">
    <source>
        <dbReference type="Proteomes" id="UP000436522"/>
    </source>
</evidence>
<dbReference type="EMBL" id="BLIV01000003">
    <property type="protein sequence ID" value="GFE50086.1"/>
    <property type="molecule type" value="Genomic_DNA"/>
</dbReference>
<reference evidence="4 5" key="1">
    <citation type="submission" date="2019-12" db="EMBL/GenBank/DDBJ databases">
        <title>Roseobacter cerasinus sp. nov., isolated from seawater around aquaculture.</title>
        <authorList>
            <person name="Muramatsu S."/>
            <person name="Takabe Y."/>
            <person name="Mori K."/>
            <person name="Takaichi S."/>
            <person name="Hanada S."/>
        </authorList>
    </citation>
    <scope>NUCLEOTIDE SEQUENCE [LARGE SCALE GENOMIC DNA]</scope>
    <source>
        <strain evidence="4 5">AI77</strain>
    </source>
</reference>
<dbReference type="Pfam" id="PF00583">
    <property type="entry name" value="Acetyltransf_1"/>
    <property type="match status" value="1"/>
</dbReference>
<dbReference type="PANTHER" id="PTHR43877">
    <property type="entry name" value="AMINOALKYLPHOSPHONATE N-ACETYLTRANSFERASE-RELATED-RELATED"/>
    <property type="match status" value="1"/>
</dbReference>
<evidence type="ECO:0000313" key="4">
    <source>
        <dbReference type="EMBL" id="GFE50086.1"/>
    </source>
</evidence>
<evidence type="ECO:0000259" key="3">
    <source>
        <dbReference type="PROSITE" id="PS51186"/>
    </source>
</evidence>
<dbReference type="GO" id="GO:0016747">
    <property type="term" value="F:acyltransferase activity, transferring groups other than amino-acyl groups"/>
    <property type="evidence" value="ECO:0007669"/>
    <property type="project" value="InterPro"/>
</dbReference>
<dbReference type="AlphaFoldDB" id="A0A640VV23"/>
<keyword evidence="5" id="KW-1185">Reference proteome</keyword>
<dbReference type="PROSITE" id="PS51186">
    <property type="entry name" value="GNAT"/>
    <property type="match status" value="1"/>
</dbReference>
<dbReference type="SUPFAM" id="SSF55729">
    <property type="entry name" value="Acyl-CoA N-acyltransferases (Nat)"/>
    <property type="match status" value="1"/>
</dbReference>
<protein>
    <submittedName>
        <fullName evidence="4">GCN5 family N-acetyltransferase</fullName>
    </submittedName>
</protein>
<dbReference type="InterPro" id="IPR050832">
    <property type="entry name" value="Bact_Acetyltransf"/>
</dbReference>
<dbReference type="Proteomes" id="UP000436522">
    <property type="component" value="Unassembled WGS sequence"/>
</dbReference>
<dbReference type="OrthoDB" id="9805924at2"/>
<dbReference type="Gene3D" id="3.40.630.30">
    <property type="match status" value="1"/>
</dbReference>
<keyword evidence="2" id="KW-0012">Acyltransferase</keyword>
<organism evidence="4 5">
    <name type="scientific">Roseobacter cerasinus</name>
    <dbReference type="NCBI Taxonomy" id="2602289"/>
    <lineage>
        <taxon>Bacteria</taxon>
        <taxon>Pseudomonadati</taxon>
        <taxon>Pseudomonadota</taxon>
        <taxon>Alphaproteobacteria</taxon>
        <taxon>Rhodobacterales</taxon>
        <taxon>Roseobacteraceae</taxon>
        <taxon>Roseobacter</taxon>
    </lineage>
</organism>
<dbReference type="InterPro" id="IPR000182">
    <property type="entry name" value="GNAT_dom"/>
</dbReference>
<comment type="caution">
    <text evidence="4">The sequence shown here is derived from an EMBL/GenBank/DDBJ whole genome shotgun (WGS) entry which is preliminary data.</text>
</comment>
<gene>
    <name evidence="4" type="ORF">So717_18390</name>
</gene>
<accession>A0A640VV23</accession>
<dbReference type="CDD" id="cd04301">
    <property type="entry name" value="NAT_SF"/>
    <property type="match status" value="1"/>
</dbReference>
<evidence type="ECO:0000256" key="2">
    <source>
        <dbReference type="ARBA" id="ARBA00023315"/>
    </source>
</evidence>
<feature type="domain" description="N-acetyltransferase" evidence="3">
    <location>
        <begin position="7"/>
        <end position="151"/>
    </location>
</feature>
<name>A0A640VV23_9RHOB</name>
<sequence>MADLTGVTVRPLRIEDKAEWAALWTAYLAYYETTRPQAIFDLYFDRLLGDDQQDYSGLVAELDGRLVGLTHYLFHRHGWSEENVCYLQDLYADPAVRGKGVGRALIEAVYEAADATSAPGVYWLTQEFNTTARQLYDRIGVKTPFIKYNRT</sequence>
<evidence type="ECO:0000256" key="1">
    <source>
        <dbReference type="ARBA" id="ARBA00022679"/>
    </source>
</evidence>